<sequence length="47" mass="5401">FFTREANYGGRSNKYPDDLLKLWGELDGQTRYPLSDLVPIGKVEDIL</sequence>
<reference evidence="1" key="1">
    <citation type="journal article" date="2014" name="Front. Microbiol.">
        <title>High frequency of phylogenetically diverse reductive dehalogenase-homologous genes in deep subseafloor sedimentary metagenomes.</title>
        <authorList>
            <person name="Kawai M."/>
            <person name="Futagami T."/>
            <person name="Toyoda A."/>
            <person name="Takaki Y."/>
            <person name="Nishi S."/>
            <person name="Hori S."/>
            <person name="Arai W."/>
            <person name="Tsubouchi T."/>
            <person name="Morono Y."/>
            <person name="Uchiyama I."/>
            <person name="Ito T."/>
            <person name="Fujiyama A."/>
            <person name="Inagaki F."/>
            <person name="Takami H."/>
        </authorList>
    </citation>
    <scope>NUCLEOTIDE SEQUENCE</scope>
    <source>
        <strain evidence="1">Expedition CK06-06</strain>
    </source>
</reference>
<organism evidence="1">
    <name type="scientific">marine sediment metagenome</name>
    <dbReference type="NCBI Taxonomy" id="412755"/>
    <lineage>
        <taxon>unclassified sequences</taxon>
        <taxon>metagenomes</taxon>
        <taxon>ecological metagenomes</taxon>
    </lineage>
</organism>
<protein>
    <submittedName>
        <fullName evidence="1">Uncharacterized protein</fullName>
    </submittedName>
</protein>
<evidence type="ECO:0000313" key="1">
    <source>
        <dbReference type="EMBL" id="GAJ18979.1"/>
    </source>
</evidence>
<name>X1UNB4_9ZZZZ</name>
<comment type="caution">
    <text evidence="1">The sequence shown here is derived from an EMBL/GenBank/DDBJ whole genome shotgun (WGS) entry which is preliminary data.</text>
</comment>
<feature type="non-terminal residue" evidence="1">
    <location>
        <position position="1"/>
    </location>
</feature>
<dbReference type="AlphaFoldDB" id="X1UNB4"/>
<gene>
    <name evidence="1" type="ORF">S12H4_55035</name>
</gene>
<proteinExistence type="predicted"/>
<accession>X1UNB4</accession>
<dbReference type="EMBL" id="BARW01035257">
    <property type="protein sequence ID" value="GAJ18979.1"/>
    <property type="molecule type" value="Genomic_DNA"/>
</dbReference>